<accession>A0A1E3ILQ5</accession>
<evidence type="ECO:0000256" key="1">
    <source>
        <dbReference type="SAM" id="MobiDB-lite"/>
    </source>
</evidence>
<feature type="compositionally biased region" description="Low complexity" evidence="1">
    <location>
        <begin position="269"/>
        <end position="282"/>
    </location>
</feature>
<name>A0A1E3ILQ5_9TREE</name>
<reference evidence="2" key="1">
    <citation type="submission" date="2016-06" db="EMBL/GenBank/DDBJ databases">
        <authorList>
            <person name="Cuomo C."/>
            <person name="Litvintseva A."/>
            <person name="Heitman J."/>
            <person name="Chen Y."/>
            <person name="Sun S."/>
            <person name="Springer D."/>
            <person name="Dromer F."/>
            <person name="Young S."/>
            <person name="Zeng Q."/>
            <person name="Chapman S."/>
            <person name="Gujja S."/>
            <person name="Saif S."/>
            <person name="Birren B."/>
        </authorList>
    </citation>
    <scope>NUCLEOTIDE SEQUENCE</scope>
    <source>
        <strain evidence="2">CBS 7841</strain>
    </source>
</reference>
<feature type="compositionally biased region" description="Polar residues" evidence="1">
    <location>
        <begin position="241"/>
        <end position="255"/>
    </location>
</feature>
<dbReference type="GeneID" id="91088769"/>
<dbReference type="AlphaFoldDB" id="A0A1E3ILQ5"/>
<dbReference type="Proteomes" id="UP000094043">
    <property type="component" value="Chromosome 5"/>
</dbReference>
<dbReference type="RefSeq" id="XP_066070036.1">
    <property type="nucleotide sequence ID" value="XM_066213939.1"/>
</dbReference>
<gene>
    <name evidence="2" type="ORF">L203_104559</name>
</gene>
<sequence length="361" mass="39144">MGSLGGTPASDLQQAAEWDADPDYLALSVKQRRAIDRAFQRGIKPDSFKQRKRRRMNGGEAMLVGDTFQDREQTDALDLDDDAGGFMVDDQGGFVLDDQDGGFLAEQDDEGGFMPDDDGGGFLPDDTRVVASDIDGHDLASSQNKKRVPLYILPKLLTSLGLPSDDDVIQVFRASASGWSESSARRNRVQGDVEEGGVELKDFRAVCAALMGPEDMTDDHPADGLDTSSGDEDVFEPSDSPDLSSGAESSYTGPGSRSGRRPNKPDKTGLSGKSAKGSAKLSAHQRTMVEAIWKMLKPTAKQSRGVDILGRDEVKQWVRTLGEMWSDEEITDMVVLFSSQHEGRGLSFDNFGKVMLRAGLV</sequence>
<dbReference type="KEGG" id="cdep:91088769"/>
<dbReference type="OrthoDB" id="2530165at2759"/>
<proteinExistence type="predicted"/>
<dbReference type="SUPFAM" id="SSF47473">
    <property type="entry name" value="EF-hand"/>
    <property type="match status" value="1"/>
</dbReference>
<keyword evidence="3" id="KW-1185">Reference proteome</keyword>
<dbReference type="VEuPathDB" id="FungiDB:L203_02241"/>
<dbReference type="InterPro" id="IPR011992">
    <property type="entry name" value="EF-hand-dom_pair"/>
</dbReference>
<protein>
    <submittedName>
        <fullName evidence="2">Uncharacterized protein</fullName>
    </submittedName>
</protein>
<reference evidence="2" key="2">
    <citation type="journal article" date="2022" name="Elife">
        <title>Obligate sexual reproduction of a homothallic fungus closely related to the Cryptococcus pathogenic species complex.</title>
        <authorList>
            <person name="Passer A.R."/>
            <person name="Clancey S.A."/>
            <person name="Shea T."/>
            <person name="David-Palma M."/>
            <person name="Averette A.F."/>
            <person name="Boekhout T."/>
            <person name="Porcel B.M."/>
            <person name="Nowrousian M."/>
            <person name="Cuomo C.A."/>
            <person name="Sun S."/>
            <person name="Heitman J."/>
            <person name="Coelho M.A."/>
        </authorList>
    </citation>
    <scope>NUCLEOTIDE SEQUENCE</scope>
    <source>
        <strain evidence="2">CBS 7841</strain>
    </source>
</reference>
<feature type="region of interest" description="Disordered" evidence="1">
    <location>
        <begin position="213"/>
        <end position="283"/>
    </location>
</feature>
<evidence type="ECO:0000313" key="3">
    <source>
        <dbReference type="Proteomes" id="UP000094043"/>
    </source>
</evidence>
<reference evidence="2" key="3">
    <citation type="submission" date="2024-01" db="EMBL/GenBank/DDBJ databases">
        <authorList>
            <person name="Coelho M.A."/>
            <person name="David-Palma M."/>
            <person name="Shea T."/>
            <person name="Sun S."/>
            <person name="Cuomo C.A."/>
            <person name="Heitman J."/>
        </authorList>
    </citation>
    <scope>NUCLEOTIDE SEQUENCE</scope>
    <source>
        <strain evidence="2">CBS 7841</strain>
    </source>
</reference>
<organism evidence="2 3">
    <name type="scientific">Cryptococcus depauperatus CBS 7841</name>
    <dbReference type="NCBI Taxonomy" id="1295531"/>
    <lineage>
        <taxon>Eukaryota</taxon>
        <taxon>Fungi</taxon>
        <taxon>Dikarya</taxon>
        <taxon>Basidiomycota</taxon>
        <taxon>Agaricomycotina</taxon>
        <taxon>Tremellomycetes</taxon>
        <taxon>Tremellales</taxon>
        <taxon>Cryptococcaceae</taxon>
        <taxon>Cryptococcus</taxon>
    </lineage>
</organism>
<dbReference type="EMBL" id="CP143788">
    <property type="protein sequence ID" value="WVN89336.1"/>
    <property type="molecule type" value="Genomic_DNA"/>
</dbReference>
<feature type="region of interest" description="Disordered" evidence="1">
    <location>
        <begin position="49"/>
        <end position="69"/>
    </location>
</feature>
<evidence type="ECO:0000313" key="2">
    <source>
        <dbReference type="EMBL" id="WVN89336.1"/>
    </source>
</evidence>